<dbReference type="InterPro" id="IPR015797">
    <property type="entry name" value="NUDIX_hydrolase-like_dom_sf"/>
</dbReference>
<keyword evidence="2 3" id="KW-0378">Hydrolase</keyword>
<comment type="cofactor">
    <cofactor evidence="1">
        <name>Mg(2+)</name>
        <dbReference type="ChEBI" id="CHEBI:18420"/>
    </cofactor>
</comment>
<evidence type="ECO:0000256" key="1">
    <source>
        <dbReference type="ARBA" id="ARBA00001946"/>
    </source>
</evidence>
<dbReference type="Gene3D" id="3.90.79.10">
    <property type="entry name" value="Nucleoside Triphosphate Pyrophosphohydrolase"/>
    <property type="match status" value="1"/>
</dbReference>
<evidence type="ECO:0000259" key="4">
    <source>
        <dbReference type="PROSITE" id="PS51462"/>
    </source>
</evidence>
<dbReference type="Pfam" id="PF00293">
    <property type="entry name" value="NUDIX"/>
    <property type="match status" value="1"/>
</dbReference>
<evidence type="ECO:0000256" key="2">
    <source>
        <dbReference type="ARBA" id="ARBA00022801"/>
    </source>
</evidence>
<dbReference type="AlphaFoldDB" id="A0A5N1JUB2"/>
<reference evidence="5 6" key="1">
    <citation type="submission" date="2019-09" db="EMBL/GenBank/DDBJ databases">
        <title>Biological control of the noxious weed angled onion (Allium triquetrum) thwarted by endophytic bacteria in Victoria, Australia.</title>
        <authorList>
            <person name="Tehranchian P."/>
            <person name="Adair R.J."/>
            <person name="Van T.H."/>
            <person name="Morrison P.D."/>
            <person name="Williams H."/>
            <person name="Lawrie A.C."/>
        </authorList>
    </citation>
    <scope>NUCLEOTIDE SEQUENCE [LARGE SCALE GENOMIC DNA]</scope>
    <source>
        <strain evidence="5 6">RPTAtOch1</strain>
    </source>
</reference>
<dbReference type="GO" id="GO:0016787">
    <property type="term" value="F:hydrolase activity"/>
    <property type="evidence" value="ECO:0007669"/>
    <property type="project" value="UniProtKB-KW"/>
</dbReference>
<dbReference type="InterPro" id="IPR020476">
    <property type="entry name" value="Nudix_hydrolase"/>
</dbReference>
<proteinExistence type="inferred from homology"/>
<dbReference type="EMBL" id="VYXQ01000016">
    <property type="protein sequence ID" value="KAA9366838.1"/>
    <property type="molecule type" value="Genomic_DNA"/>
</dbReference>
<dbReference type="CDD" id="cd02883">
    <property type="entry name" value="NUDIX_Hydrolase"/>
    <property type="match status" value="1"/>
</dbReference>
<comment type="caution">
    <text evidence="5">The sequence shown here is derived from an EMBL/GenBank/DDBJ whole genome shotgun (WGS) entry which is preliminary data.</text>
</comment>
<evidence type="ECO:0000256" key="3">
    <source>
        <dbReference type="RuleBase" id="RU003476"/>
    </source>
</evidence>
<dbReference type="InterPro" id="IPR020084">
    <property type="entry name" value="NUDIX_hydrolase_CS"/>
</dbReference>
<dbReference type="PROSITE" id="PS00893">
    <property type="entry name" value="NUDIX_BOX"/>
    <property type="match status" value="1"/>
</dbReference>
<dbReference type="Proteomes" id="UP000327108">
    <property type="component" value="Unassembled WGS sequence"/>
</dbReference>
<dbReference type="PRINTS" id="PR00502">
    <property type="entry name" value="NUDIXFAMILY"/>
</dbReference>
<organism evidence="5 6">
    <name type="scientific">Ochrobactrum quorumnocens</name>
    <dbReference type="NCBI Taxonomy" id="271865"/>
    <lineage>
        <taxon>Bacteria</taxon>
        <taxon>Pseudomonadati</taxon>
        <taxon>Pseudomonadota</taxon>
        <taxon>Alphaproteobacteria</taxon>
        <taxon>Hyphomicrobiales</taxon>
        <taxon>Brucellaceae</taxon>
        <taxon>Brucella/Ochrobactrum group</taxon>
        <taxon>Ochrobactrum</taxon>
    </lineage>
</organism>
<name>A0A5N1JUB2_9HYPH</name>
<dbReference type="InterPro" id="IPR000086">
    <property type="entry name" value="NUDIX_hydrolase_dom"/>
</dbReference>
<dbReference type="PANTHER" id="PTHR43736">
    <property type="entry name" value="ADP-RIBOSE PYROPHOSPHATASE"/>
    <property type="match status" value="1"/>
</dbReference>
<evidence type="ECO:0000313" key="6">
    <source>
        <dbReference type="Proteomes" id="UP000327108"/>
    </source>
</evidence>
<dbReference type="SUPFAM" id="SSF55811">
    <property type="entry name" value="Nudix"/>
    <property type="match status" value="1"/>
</dbReference>
<dbReference type="PANTHER" id="PTHR43736:SF1">
    <property type="entry name" value="DIHYDRONEOPTERIN TRIPHOSPHATE DIPHOSPHATASE"/>
    <property type="match status" value="1"/>
</dbReference>
<comment type="similarity">
    <text evidence="3">Belongs to the Nudix hydrolase family.</text>
</comment>
<keyword evidence="6" id="KW-1185">Reference proteome</keyword>
<gene>
    <name evidence="5" type="ORF">F3W84_16340</name>
</gene>
<protein>
    <submittedName>
        <fullName evidence="5">NUDIX hydrolase</fullName>
    </submittedName>
</protein>
<feature type="domain" description="Nudix hydrolase" evidence="4">
    <location>
        <begin position="4"/>
        <end position="137"/>
    </location>
</feature>
<evidence type="ECO:0000313" key="5">
    <source>
        <dbReference type="EMBL" id="KAA9366838.1"/>
    </source>
</evidence>
<dbReference type="PROSITE" id="PS51462">
    <property type="entry name" value="NUDIX"/>
    <property type="match status" value="1"/>
</dbReference>
<accession>A0A5N1JUB2</accession>
<sequence length="147" mass="16455">MVEKKVVTVGAFVVNDEGKVLMGLRSPWKKAWPEHWDTPGGHVEPGETLEEALIREMGEEIGIRPTQFRWIGAVDEKRPDLYGDSICQIYQVTAWDGGEPRNVCDEHSQIKWFSPEELANLLNLADAEYQHLARVATNTASAYSGSS</sequence>